<dbReference type="Proteomes" id="UP000027997">
    <property type="component" value="Unassembled WGS sequence"/>
</dbReference>
<protein>
    <recommendedName>
        <fullName evidence="1">MEKHLA domain-containing protein</fullName>
    </recommendedName>
</protein>
<dbReference type="EMBL" id="JOJP01000001">
    <property type="protein sequence ID" value="KEI71871.1"/>
    <property type="molecule type" value="Genomic_DNA"/>
</dbReference>
<organism evidence="2 3">
    <name type="scientific">Endozoicomonas elysicola</name>
    <dbReference type="NCBI Taxonomy" id="305900"/>
    <lineage>
        <taxon>Bacteria</taxon>
        <taxon>Pseudomonadati</taxon>
        <taxon>Pseudomonadota</taxon>
        <taxon>Gammaproteobacteria</taxon>
        <taxon>Oceanospirillales</taxon>
        <taxon>Endozoicomonadaceae</taxon>
        <taxon>Endozoicomonas</taxon>
    </lineage>
</organism>
<feature type="domain" description="MEKHLA" evidence="1">
    <location>
        <begin position="16"/>
        <end position="155"/>
    </location>
</feature>
<comment type="caution">
    <text evidence="2">The sequence shown here is derived from an EMBL/GenBank/DDBJ whole genome shotgun (WGS) entry which is preliminary data.</text>
</comment>
<reference evidence="2 3" key="1">
    <citation type="submission" date="2014-06" db="EMBL/GenBank/DDBJ databases">
        <title>Whole Genome Sequences of Three Symbiotic Endozoicomonas Bacteria.</title>
        <authorList>
            <person name="Neave M.J."/>
            <person name="Apprill A."/>
            <person name="Voolstra C.R."/>
        </authorList>
    </citation>
    <scope>NUCLEOTIDE SEQUENCE [LARGE SCALE GENOMIC DNA]</scope>
    <source>
        <strain evidence="2 3">DSM 22380</strain>
    </source>
</reference>
<proteinExistence type="predicted"/>
<name>A0A081KCJ5_9GAMM</name>
<sequence length="156" mass="17611">MTGCPDIQSNPFYIAHGDLVFQSFARLTGKPLLTSVPDKEVISVIDQAPFALVSHGTDDDPIFNYGNQIALALFEMEWEDFTVLPSRKSAEPLHLDERKRLLKEVSDKGFIDNYSGVRISSKGRRFLISDAIVWNLIDLDGNIHGQAAMFHDWQFL</sequence>
<dbReference type="Pfam" id="PF08670">
    <property type="entry name" value="MEKHLA"/>
    <property type="match status" value="1"/>
</dbReference>
<dbReference type="AlphaFoldDB" id="A0A081KCJ5"/>
<evidence type="ECO:0000259" key="1">
    <source>
        <dbReference type="Pfam" id="PF08670"/>
    </source>
</evidence>
<dbReference type="eggNOG" id="ENOG5032SCF">
    <property type="taxonomic scope" value="Bacteria"/>
</dbReference>
<dbReference type="STRING" id="305900.GV64_15015"/>
<dbReference type="RefSeq" id="WP_020583604.1">
    <property type="nucleotide sequence ID" value="NZ_JOJP01000001.1"/>
</dbReference>
<dbReference type="InterPro" id="IPR013978">
    <property type="entry name" value="MEKHLA"/>
</dbReference>
<evidence type="ECO:0000313" key="3">
    <source>
        <dbReference type="Proteomes" id="UP000027997"/>
    </source>
</evidence>
<keyword evidence="3" id="KW-1185">Reference proteome</keyword>
<accession>A0A081KCJ5</accession>
<evidence type="ECO:0000313" key="2">
    <source>
        <dbReference type="EMBL" id="KEI71871.1"/>
    </source>
</evidence>
<gene>
    <name evidence="2" type="ORF">GV64_15015</name>
</gene>